<dbReference type="InterPro" id="IPR028345">
    <property type="entry name" value="Antibiotic_NAT-like"/>
</dbReference>
<reference evidence="6" key="1">
    <citation type="journal article" date="2019" name="Int. J. Syst. Evol. Microbiol.">
        <title>The Global Catalogue of Microorganisms (GCM) 10K type strain sequencing project: providing services to taxonomists for standard genome sequencing and annotation.</title>
        <authorList>
            <consortium name="The Broad Institute Genomics Platform"/>
            <consortium name="The Broad Institute Genome Sequencing Center for Infectious Disease"/>
            <person name="Wu L."/>
            <person name="Ma J."/>
        </authorList>
    </citation>
    <scope>NUCLEOTIDE SEQUENCE [LARGE SCALE GENOMIC DNA]</scope>
    <source>
        <strain evidence="6">JCM 14307</strain>
    </source>
</reference>
<evidence type="ECO:0000313" key="5">
    <source>
        <dbReference type="EMBL" id="GAA1701481.1"/>
    </source>
</evidence>
<protein>
    <recommendedName>
        <fullName evidence="4">Aminoglycoside N(3)-acetyltransferase</fullName>
        <ecNumber evidence="4">2.3.1.-</ecNumber>
    </recommendedName>
</protein>
<evidence type="ECO:0000313" key="6">
    <source>
        <dbReference type="Proteomes" id="UP001500280"/>
    </source>
</evidence>
<name>A0ABP4UD34_9ACTN</name>
<keyword evidence="3 4" id="KW-0012">Acyltransferase</keyword>
<keyword evidence="6" id="KW-1185">Reference proteome</keyword>
<dbReference type="InterPro" id="IPR003679">
    <property type="entry name" value="Amioglycoside_AcTrfase"/>
</dbReference>
<dbReference type="Pfam" id="PF02522">
    <property type="entry name" value="Antibiotic_NAT"/>
    <property type="match status" value="1"/>
</dbReference>
<dbReference type="Proteomes" id="UP001500280">
    <property type="component" value="Unassembled WGS sequence"/>
</dbReference>
<dbReference type="PANTHER" id="PTHR11104:SF0">
    <property type="entry name" value="SPBETA PROPHAGE-DERIVED AMINOGLYCOSIDE N(3')-ACETYLTRANSFERASE-LIKE PROTEIN YOKD"/>
    <property type="match status" value="1"/>
</dbReference>
<dbReference type="EMBL" id="BAAANF010000018">
    <property type="protein sequence ID" value="GAA1701481.1"/>
    <property type="molecule type" value="Genomic_DNA"/>
</dbReference>
<evidence type="ECO:0000256" key="1">
    <source>
        <dbReference type="ARBA" id="ARBA00006383"/>
    </source>
</evidence>
<evidence type="ECO:0000256" key="2">
    <source>
        <dbReference type="ARBA" id="ARBA00022679"/>
    </source>
</evidence>
<organism evidence="5 6">
    <name type="scientific">Kribbella yunnanensis</name>
    <dbReference type="NCBI Taxonomy" id="190194"/>
    <lineage>
        <taxon>Bacteria</taxon>
        <taxon>Bacillati</taxon>
        <taxon>Actinomycetota</taxon>
        <taxon>Actinomycetes</taxon>
        <taxon>Propionibacteriales</taxon>
        <taxon>Kribbellaceae</taxon>
        <taxon>Kribbella</taxon>
    </lineage>
</organism>
<sequence length="273" mass="29616">MAFPSAVMLGDPDFVPVTRSGITRGVQALGVRAGDVLMVHVRLSALGWVVGGIDTVVHGLRDAVGPNGTLLAFCGWDDSPYHVKFWPETWQRAYDDLPPFDPAVSSARRDFGRFPERLRTWPGASRSGHPEVSFAALGPHASDLLTETDDPWGPDGPLGQLVALDGRVLFLGAPLKTLTLCHHAEAIADVEGKRFHEYRMPVGAEWRDYSTLDTFYGSLPYDAHGIDHPVAVLAEQAVQAGAAREGKLGEATTWLFNAPATVAAAVHWIERTF</sequence>
<proteinExistence type="inferred from homology"/>
<evidence type="ECO:0000256" key="4">
    <source>
        <dbReference type="RuleBase" id="RU365031"/>
    </source>
</evidence>
<gene>
    <name evidence="5" type="primary">aac(3)</name>
    <name evidence="5" type="ORF">GCM10009745_55750</name>
</gene>
<comment type="caution">
    <text evidence="5">The sequence shown here is derived from an EMBL/GenBank/DDBJ whole genome shotgun (WGS) entry which is preliminary data.</text>
</comment>
<dbReference type="NCBIfam" id="NF033082">
    <property type="entry name" value="AAC_3"/>
    <property type="match status" value="1"/>
</dbReference>
<keyword evidence="4" id="KW-0046">Antibiotic resistance</keyword>
<dbReference type="SUPFAM" id="SSF110710">
    <property type="entry name" value="TTHA0583/YokD-like"/>
    <property type="match status" value="1"/>
</dbReference>
<dbReference type="PANTHER" id="PTHR11104">
    <property type="entry name" value="AMINOGLYCOSIDE N3-ACETYLTRANSFERASE"/>
    <property type="match status" value="1"/>
</dbReference>
<dbReference type="EC" id="2.3.1.-" evidence="4"/>
<comment type="catalytic activity">
    <reaction evidence="4">
        <text>a 2-deoxystreptamine antibiotic + acetyl-CoA = an N(3)-acetyl-2-deoxystreptamine antibiotic + CoA + H(+)</text>
        <dbReference type="Rhea" id="RHEA:12665"/>
        <dbReference type="ChEBI" id="CHEBI:15378"/>
        <dbReference type="ChEBI" id="CHEBI:57287"/>
        <dbReference type="ChEBI" id="CHEBI:57288"/>
        <dbReference type="ChEBI" id="CHEBI:57921"/>
        <dbReference type="ChEBI" id="CHEBI:77452"/>
        <dbReference type="EC" id="2.3.1.81"/>
    </reaction>
</comment>
<accession>A0ABP4UD34</accession>
<evidence type="ECO:0000256" key="3">
    <source>
        <dbReference type="ARBA" id="ARBA00023315"/>
    </source>
</evidence>
<comment type="similarity">
    <text evidence="1 4">Belongs to the antibiotic N-acetyltransferase family.</text>
</comment>
<keyword evidence="2 4" id="KW-0808">Transferase</keyword>